<protein>
    <submittedName>
        <fullName evidence="7">TetR/AcrR family transcriptional regulator</fullName>
    </submittedName>
</protein>
<evidence type="ECO:0000256" key="5">
    <source>
        <dbReference type="SAM" id="MobiDB-lite"/>
    </source>
</evidence>
<dbReference type="Proteomes" id="UP000239814">
    <property type="component" value="Chromosome"/>
</dbReference>
<dbReference type="InterPro" id="IPR036271">
    <property type="entry name" value="Tet_transcr_reg_TetR-rel_C_sf"/>
</dbReference>
<dbReference type="GO" id="GO:0000976">
    <property type="term" value="F:transcription cis-regulatory region binding"/>
    <property type="evidence" value="ECO:0007669"/>
    <property type="project" value="TreeGrafter"/>
</dbReference>
<reference evidence="7 8" key="1">
    <citation type="submission" date="2018-03" db="EMBL/GenBank/DDBJ databases">
        <title>Characteristics and genome of n-alkane degrading marine bacteria Gordonia iterans isolated from crude oil contaminated in Tae-an, South Korea.</title>
        <authorList>
            <person name="Lee S.-S."/>
            <person name="Kim H."/>
        </authorList>
    </citation>
    <scope>NUCLEOTIDE SEQUENCE [LARGE SCALE GENOMIC DNA]</scope>
    <source>
        <strain evidence="7 8">Co17</strain>
    </source>
</reference>
<dbReference type="RefSeq" id="WP_105940679.1">
    <property type="nucleotide sequence ID" value="NZ_CP027433.1"/>
</dbReference>
<keyword evidence="2 4" id="KW-0238">DNA-binding</keyword>
<accession>A0A2S0KB94</accession>
<dbReference type="InterPro" id="IPR001647">
    <property type="entry name" value="HTH_TetR"/>
</dbReference>
<organism evidence="7 8">
    <name type="scientific">Gordonia iterans</name>
    <dbReference type="NCBI Taxonomy" id="1004901"/>
    <lineage>
        <taxon>Bacteria</taxon>
        <taxon>Bacillati</taxon>
        <taxon>Actinomycetota</taxon>
        <taxon>Actinomycetes</taxon>
        <taxon>Mycobacteriales</taxon>
        <taxon>Gordoniaceae</taxon>
        <taxon>Gordonia</taxon>
    </lineage>
</organism>
<dbReference type="PROSITE" id="PS50977">
    <property type="entry name" value="HTH_TETR_2"/>
    <property type="match status" value="1"/>
</dbReference>
<dbReference type="PANTHER" id="PTHR30055:SF234">
    <property type="entry name" value="HTH-TYPE TRANSCRIPTIONAL REGULATOR BETI"/>
    <property type="match status" value="1"/>
</dbReference>
<keyword evidence="1" id="KW-0805">Transcription regulation</keyword>
<feature type="region of interest" description="Disordered" evidence="5">
    <location>
        <begin position="1"/>
        <end position="27"/>
    </location>
</feature>
<evidence type="ECO:0000313" key="8">
    <source>
        <dbReference type="Proteomes" id="UP000239814"/>
    </source>
</evidence>
<evidence type="ECO:0000313" key="7">
    <source>
        <dbReference type="EMBL" id="AVL98930.1"/>
    </source>
</evidence>
<dbReference type="Pfam" id="PF00440">
    <property type="entry name" value="TetR_N"/>
    <property type="match status" value="1"/>
</dbReference>
<keyword evidence="8" id="KW-1185">Reference proteome</keyword>
<dbReference type="SUPFAM" id="SSF46689">
    <property type="entry name" value="Homeodomain-like"/>
    <property type="match status" value="1"/>
</dbReference>
<dbReference type="InterPro" id="IPR050109">
    <property type="entry name" value="HTH-type_TetR-like_transc_reg"/>
</dbReference>
<evidence type="ECO:0000259" key="6">
    <source>
        <dbReference type="PROSITE" id="PS50977"/>
    </source>
</evidence>
<dbReference type="EMBL" id="CP027433">
    <property type="protein sequence ID" value="AVL98930.1"/>
    <property type="molecule type" value="Genomic_DNA"/>
</dbReference>
<gene>
    <name evidence="7" type="ORF">C6V83_00160</name>
</gene>
<proteinExistence type="predicted"/>
<dbReference type="SUPFAM" id="SSF48498">
    <property type="entry name" value="Tetracyclin repressor-like, C-terminal domain"/>
    <property type="match status" value="1"/>
</dbReference>
<dbReference type="InterPro" id="IPR009057">
    <property type="entry name" value="Homeodomain-like_sf"/>
</dbReference>
<feature type="domain" description="HTH tetR-type" evidence="6">
    <location>
        <begin position="30"/>
        <end position="90"/>
    </location>
</feature>
<evidence type="ECO:0000256" key="4">
    <source>
        <dbReference type="PROSITE-ProRule" id="PRU00335"/>
    </source>
</evidence>
<sequence>MTSENDVPDEAPALFDPDKLGVTPQTERGRRTRSALIAAARRVFERDGFVDSRLVDIVAEANCSIGSFYTWFESKDEVFAAVLHEAQSDMMHPGTGRIEETDDPVAIIAASNRAYFEAYRRNARLNHLLQQVAAVDPRFRAMRIARTNAFVARNARAIADLQSRGLADRRVEAELAATALSGMISRLAYDTYVIAGDDAPEEGLSDATDRLVESATRMWTNALGLTTPELRAD</sequence>
<evidence type="ECO:0000256" key="1">
    <source>
        <dbReference type="ARBA" id="ARBA00023015"/>
    </source>
</evidence>
<keyword evidence="3" id="KW-0804">Transcription</keyword>
<evidence type="ECO:0000256" key="3">
    <source>
        <dbReference type="ARBA" id="ARBA00023163"/>
    </source>
</evidence>
<name>A0A2S0KB94_9ACTN</name>
<dbReference type="PRINTS" id="PR00455">
    <property type="entry name" value="HTHTETR"/>
</dbReference>
<dbReference type="Gene3D" id="1.10.357.10">
    <property type="entry name" value="Tetracycline Repressor, domain 2"/>
    <property type="match status" value="1"/>
</dbReference>
<evidence type="ECO:0000256" key="2">
    <source>
        <dbReference type="ARBA" id="ARBA00023125"/>
    </source>
</evidence>
<dbReference type="AlphaFoldDB" id="A0A2S0KB94"/>
<feature type="DNA-binding region" description="H-T-H motif" evidence="4">
    <location>
        <begin position="53"/>
        <end position="72"/>
    </location>
</feature>
<dbReference type="OrthoDB" id="5112469at2"/>
<dbReference type="GO" id="GO:0003700">
    <property type="term" value="F:DNA-binding transcription factor activity"/>
    <property type="evidence" value="ECO:0007669"/>
    <property type="project" value="TreeGrafter"/>
</dbReference>
<dbReference type="KEGG" id="git:C6V83_00160"/>
<dbReference type="PANTHER" id="PTHR30055">
    <property type="entry name" value="HTH-TYPE TRANSCRIPTIONAL REGULATOR RUTR"/>
    <property type="match status" value="1"/>
</dbReference>
<dbReference type="Gene3D" id="1.10.10.60">
    <property type="entry name" value="Homeodomain-like"/>
    <property type="match status" value="1"/>
</dbReference>